<evidence type="ECO:0000313" key="4">
    <source>
        <dbReference type="Proteomes" id="UP000220797"/>
    </source>
</evidence>
<dbReference type="GO" id="GO:0004197">
    <property type="term" value="F:cysteine-type endopeptidase activity"/>
    <property type="evidence" value="ECO:0007669"/>
    <property type="project" value="TreeGrafter"/>
</dbReference>
<evidence type="ECO:0000313" key="3">
    <source>
        <dbReference type="EMBL" id="CRG95681.1"/>
    </source>
</evidence>
<dbReference type="GO" id="GO:0006508">
    <property type="term" value="P:proteolysis"/>
    <property type="evidence" value="ECO:0007669"/>
    <property type="project" value="TreeGrafter"/>
</dbReference>
<dbReference type="Proteomes" id="UP000220797">
    <property type="component" value="Unassembled WGS sequence"/>
</dbReference>
<reference evidence="3" key="1">
    <citation type="submission" date="2015-04" db="EMBL/GenBank/DDBJ databases">
        <authorList>
            <consortium name="Pathogen Informatics"/>
        </authorList>
    </citation>
    <scope>NUCLEOTIDE SEQUENCE [LARGE SCALE GENOMIC DNA]</scope>
    <source>
        <strain evidence="3">8A</strain>
    </source>
</reference>
<feature type="region of interest" description="Disordered" evidence="2">
    <location>
        <begin position="1529"/>
        <end position="1556"/>
    </location>
</feature>
<protein>
    <submittedName>
        <fullName evidence="3">Metacaspase-like protein, putative</fullName>
    </submittedName>
</protein>
<dbReference type="PANTHER" id="PTHR48104:SF30">
    <property type="entry name" value="METACASPASE-1"/>
    <property type="match status" value="1"/>
</dbReference>
<dbReference type="VEuPathDB" id="PlasmoDB:PGAL8A_00287800"/>
<dbReference type="RefSeq" id="XP_028528489.1">
    <property type="nucleotide sequence ID" value="XM_028671881.1"/>
</dbReference>
<comment type="caution">
    <text evidence="3">The sequence shown here is derived from an EMBL/GenBank/DDBJ whole genome shotgun (WGS) entry which is preliminary data.</text>
</comment>
<dbReference type="InterPro" id="IPR050452">
    <property type="entry name" value="Metacaspase"/>
</dbReference>
<sequence>MAYNDNISLKNEETNEEIYMYCNKNNTLLNNFSNLKKCQTKNFNIGKYLEEDKLKLNEKNIFRKKYNNKITNNIKCTRDEDYNKDRSQSISRNDENKYNIKKFVNLKTQESITNGIITSRFLNRSNTPKRSRNIVETNVKKNNLKIGIINEYRNSDGKNIKMDNKYNNASNNLLYTYMNNEDIYENKNIHDNHILNSDITTIKNSVNNAFKNKNTEIKSNVLIDLNKVRNFKCNNSLDNNISNKNDYDDKLNISNTYKCDSSKIIVGNVNNNITNNSSTENMFNKFNEILINGYPPYYSKDNIGFPKKNIKISSCNNFLYNDNILMNEKNCENNNYHLYNNITSSYNLNNNKSEQTKIIYSDLYIETNENKKNELKLHKANTDGLNMKQKLKCSNYCNHSLHNSTINKIEFLEENMKNNKYINKNYLNSQKKCCTNKNFFNSNIDNNKYASPLYYKEDVDLPNHFYTDNILEEKITNMNKNNLENTQDTTINKKENFLNYKRNAQYNTNSEEYKLLKVYNNSIYNDMNDYLNNSRNKREVITRMDNINKFCEYNNCENKKDIKNYNIESTLYNEKDFMNINDVKNNINDNKEKIHYITIDSNKNNCLNEEIIKNNSSINEQNNNYYINVKMNDKTFIASYDNTSNKCKQADIFKNENNKKYFIDSSHVLLNENISNDNVICINSLLNKEINNNNYLKISSKLDEKSNNITKKINTDNNSDKIFDEKNLERNHTSSSVSTYLSLNSNKVIKVNNDKISKWNKNANSINLKNMNEVNYEKEDELKHKIINKIIDDDNKYNESNNYMFSEDTYFPPENAVKGSLNSCLRDNYYSYVKILKEEKLLDNNKKFHILLHQNNATNNFIMNNENKENANSLNMNTINIPLHRDNSTHDIFNKKFLLNKNIITTTNILNNKIINNSNISHTYSINKSLQNNNKKLSNTCILNSTVSNGANSLNKNNIPETTNNFLSNNLSNKDSFNSMYMLNRKMMNNNTLCNNNKITLKTLKNENKNYLSKTVLLNLNRINSNNERKGLESCKSFDNSKICNYLRNIDTKSLTKFHRTASLRNHNLRKKKLDTEMHEHINNFKEENFEIDTKYIVKKAVVIGCNYVNEEETRLYGCANDAYVFCRALVKYFDFAPENILLLTDSLPSNAYIYDDFDINRMKYIKEANNSSIDDGKDVKRNIFKLFNKSGMYNQNKKNVEINLCNSCKNFDIKNVDISSQNINLNLWPTRINILKAVNWLVRDSVPFGSYVFYFAGKSVQVDNMSGWEGEGYDEAFLCSDPFNKNYEHNVITAVQLKDLLLSINSNSQMTIILDCSGGQTILDPAGTENSWSYIKGCKQKGIWPITNPTDKVHKAVYDITILNNSTMKKYFCKSRFSELIEVESTAAMIDPLLQSISSLPIAPKAYCLCAATWEQISIEGLFPIIEFARVKQLKKTNNYDNDNKNKSTKKKREKKKNSQKILSNEEGLKKKKSFYEKNFNFSLSMMRKFFNNNKNDSMENKNVKKFEEKDKSKKLYSDNSYNDLKDSIYSGSDNNSDMSVNTDDSEENTGEDKDDNYILVSHGVFTYCFIEAIMEFKEKELKNNIFEKNNQKFLPMTLKNLINLIQEKIQYVKNNKLKKLNQKPEFTIHPGANATINNYFVHYSKNIHFQNNKYNFINSDLYPFLNVNKAWEEINKNTLRNRKSLSLNSTLINTASSKYFTEQNDQIKNSYNLKY</sequence>
<dbReference type="Gene3D" id="3.40.50.12660">
    <property type="match status" value="2"/>
</dbReference>
<proteinExistence type="inferred from homology"/>
<organism evidence="3 4">
    <name type="scientific">Plasmodium gallinaceum</name>
    <dbReference type="NCBI Taxonomy" id="5849"/>
    <lineage>
        <taxon>Eukaryota</taxon>
        <taxon>Sar</taxon>
        <taxon>Alveolata</taxon>
        <taxon>Apicomplexa</taxon>
        <taxon>Aconoidasida</taxon>
        <taxon>Haemosporida</taxon>
        <taxon>Plasmodiidae</taxon>
        <taxon>Plasmodium</taxon>
        <taxon>Plasmodium (Haemamoeba)</taxon>
    </lineage>
</organism>
<evidence type="ECO:0000256" key="1">
    <source>
        <dbReference type="ARBA" id="ARBA00009005"/>
    </source>
</evidence>
<dbReference type="PANTHER" id="PTHR48104">
    <property type="entry name" value="METACASPASE-4"/>
    <property type="match status" value="1"/>
</dbReference>
<evidence type="ECO:0000256" key="2">
    <source>
        <dbReference type="SAM" id="MobiDB-lite"/>
    </source>
</evidence>
<name>A0A1J1GTQ8_PLAGA</name>
<accession>A0A1J1GTQ8</accession>
<dbReference type="GeneID" id="39731411"/>
<feature type="compositionally biased region" description="Basic residues" evidence="2">
    <location>
        <begin position="1448"/>
        <end position="1460"/>
    </location>
</feature>
<feature type="compositionally biased region" description="Acidic residues" evidence="2">
    <location>
        <begin position="1545"/>
        <end position="1556"/>
    </location>
</feature>
<comment type="similarity">
    <text evidence="1">Belongs to the peptidase C14B family.</text>
</comment>
<feature type="compositionally biased region" description="Polar residues" evidence="2">
    <location>
        <begin position="1531"/>
        <end position="1544"/>
    </location>
</feature>
<dbReference type="GO" id="GO:0005737">
    <property type="term" value="C:cytoplasm"/>
    <property type="evidence" value="ECO:0007669"/>
    <property type="project" value="TreeGrafter"/>
</dbReference>
<gene>
    <name evidence="3" type="primary">MCA3</name>
    <name evidence="3" type="ORF">PGAL8A_00287800</name>
</gene>
<dbReference type="EMBL" id="CVMV01000045">
    <property type="protein sequence ID" value="CRG95681.1"/>
    <property type="molecule type" value="Genomic_DNA"/>
</dbReference>
<keyword evidence="4" id="KW-1185">Reference proteome</keyword>
<feature type="region of interest" description="Disordered" evidence="2">
    <location>
        <begin position="1439"/>
        <end position="1464"/>
    </location>
</feature>
<dbReference type="OrthoDB" id="3223806at2759"/>